<evidence type="ECO:0000313" key="3">
    <source>
        <dbReference type="EMBL" id="KAF5729812.1"/>
    </source>
</evidence>
<dbReference type="InterPro" id="IPR002347">
    <property type="entry name" value="SDR_fam"/>
</dbReference>
<dbReference type="PANTHER" id="PTHR24320:SF227">
    <property type="entry name" value="RETINOL DEHYDROGENASE 11"/>
    <property type="match status" value="1"/>
</dbReference>
<keyword evidence="2" id="KW-0560">Oxidoreductase</keyword>
<dbReference type="EMBL" id="JAAARO010000020">
    <property type="protein sequence ID" value="KAF5729812.1"/>
    <property type="molecule type" value="Genomic_DNA"/>
</dbReference>
<dbReference type="InterPro" id="IPR036291">
    <property type="entry name" value="NAD(P)-bd_dom_sf"/>
</dbReference>
<reference evidence="3 4" key="1">
    <citation type="journal article" date="2020" name="Nat. Commun.">
        <title>Genome of Tripterygium wilfordii and identification of cytochrome P450 involved in triptolide biosynthesis.</title>
        <authorList>
            <person name="Tu L."/>
            <person name="Su P."/>
            <person name="Zhang Z."/>
            <person name="Gao L."/>
            <person name="Wang J."/>
            <person name="Hu T."/>
            <person name="Zhou J."/>
            <person name="Zhang Y."/>
            <person name="Zhao Y."/>
            <person name="Liu Y."/>
            <person name="Song Y."/>
            <person name="Tong Y."/>
            <person name="Lu Y."/>
            <person name="Yang J."/>
            <person name="Xu C."/>
            <person name="Jia M."/>
            <person name="Peters R.J."/>
            <person name="Huang L."/>
            <person name="Gao W."/>
        </authorList>
    </citation>
    <scope>NUCLEOTIDE SEQUENCE [LARGE SCALE GENOMIC DNA]</scope>
    <source>
        <strain evidence="4">cv. XIE 37</strain>
        <tissue evidence="3">Leaf</tissue>
    </source>
</reference>
<dbReference type="SUPFAM" id="SSF51735">
    <property type="entry name" value="NAD(P)-binding Rossmann-fold domains"/>
    <property type="match status" value="1"/>
</dbReference>
<dbReference type="AlphaFoldDB" id="A0A7J7C6S6"/>
<dbReference type="GO" id="GO:0016491">
    <property type="term" value="F:oxidoreductase activity"/>
    <property type="evidence" value="ECO:0007669"/>
    <property type="project" value="UniProtKB-KW"/>
</dbReference>
<dbReference type="Gene3D" id="3.40.50.720">
    <property type="entry name" value="NAD(P)-binding Rossmann-like Domain"/>
    <property type="match status" value="1"/>
</dbReference>
<dbReference type="PANTHER" id="PTHR24320">
    <property type="entry name" value="RETINOL DEHYDROGENASE"/>
    <property type="match status" value="1"/>
</dbReference>
<proteinExistence type="inferred from homology"/>
<protein>
    <submittedName>
        <fullName evidence="3">Dehydrogenase/reductase SDR family member on chromosome X-like isoform X1</fullName>
    </submittedName>
</protein>
<evidence type="ECO:0000256" key="2">
    <source>
        <dbReference type="ARBA" id="ARBA00023002"/>
    </source>
</evidence>
<name>A0A7J7C6S6_TRIWF</name>
<gene>
    <name evidence="3" type="ORF">HS088_TW20G00177</name>
</gene>
<dbReference type="InParanoid" id="A0A7J7C6S6"/>
<dbReference type="Proteomes" id="UP000593562">
    <property type="component" value="Unassembled WGS sequence"/>
</dbReference>
<dbReference type="FunCoup" id="A0A7J7C6S6">
    <property type="interactions" value="169"/>
</dbReference>
<comment type="caution">
    <text evidence="3">The sequence shown here is derived from an EMBL/GenBank/DDBJ whole genome shotgun (WGS) entry which is preliminary data.</text>
</comment>
<keyword evidence="4" id="KW-1185">Reference proteome</keyword>
<evidence type="ECO:0000313" key="4">
    <source>
        <dbReference type="Proteomes" id="UP000593562"/>
    </source>
</evidence>
<evidence type="ECO:0000256" key="1">
    <source>
        <dbReference type="ARBA" id="ARBA00006484"/>
    </source>
</evidence>
<sequence length="269" mass="29442">MTQIKRLNKDAHLKAFQVDLSSFPSILKFIGSLEQWLVDSDMHSSIQLLVNNAGILATSYRLTTEGYDQMMATNYIGAFSLTKLLLPLLSNSPVPSRIVNVTSFTHRSVSGMQIDKGTVSGKGFLGLRRYPCAHIYEYSKLCLLLFSYKLHQQLRLMDNSCQVSVIAADPGAVKTHIMREVPSCLSRVAFVMLKLLGLLQSAENGARSIIDASLAPAEISGLYFFGGEGRTLNSSALSYSATLAEELWNISSDLFLESKLASIGTSTSD</sequence>
<comment type="similarity">
    <text evidence="1">Belongs to the short-chain dehydrogenases/reductases (SDR) family.</text>
</comment>
<accession>A0A7J7C6S6</accession>
<organism evidence="3 4">
    <name type="scientific">Tripterygium wilfordii</name>
    <name type="common">Thunder God vine</name>
    <dbReference type="NCBI Taxonomy" id="458696"/>
    <lineage>
        <taxon>Eukaryota</taxon>
        <taxon>Viridiplantae</taxon>
        <taxon>Streptophyta</taxon>
        <taxon>Embryophyta</taxon>
        <taxon>Tracheophyta</taxon>
        <taxon>Spermatophyta</taxon>
        <taxon>Magnoliopsida</taxon>
        <taxon>eudicotyledons</taxon>
        <taxon>Gunneridae</taxon>
        <taxon>Pentapetalae</taxon>
        <taxon>rosids</taxon>
        <taxon>fabids</taxon>
        <taxon>Celastrales</taxon>
        <taxon>Celastraceae</taxon>
        <taxon>Tripterygium</taxon>
    </lineage>
</organism>
<dbReference type="Pfam" id="PF00106">
    <property type="entry name" value="adh_short"/>
    <property type="match status" value="1"/>
</dbReference>